<dbReference type="InterPro" id="IPR012340">
    <property type="entry name" value="NA-bd_OB-fold"/>
</dbReference>
<dbReference type="EMBL" id="NBCO01000001">
    <property type="protein sequence ID" value="ORC93826.1"/>
    <property type="molecule type" value="Genomic_DNA"/>
</dbReference>
<accession>A0A1X0PA76</accession>
<protein>
    <recommendedName>
        <fullName evidence="1">Replication factor A C-terminal domain-containing protein</fullName>
    </recommendedName>
</protein>
<comment type="caution">
    <text evidence="2">The sequence shown here is derived from an EMBL/GenBank/DDBJ whole genome shotgun (WGS) entry which is preliminary data.</text>
</comment>
<proteinExistence type="predicted"/>
<keyword evidence="3" id="KW-1185">Reference proteome</keyword>
<dbReference type="Proteomes" id="UP000192257">
    <property type="component" value="Unassembled WGS sequence"/>
</dbReference>
<organism evidence="2 3">
    <name type="scientific">Trypanosoma theileri</name>
    <dbReference type="NCBI Taxonomy" id="67003"/>
    <lineage>
        <taxon>Eukaryota</taxon>
        <taxon>Discoba</taxon>
        <taxon>Euglenozoa</taxon>
        <taxon>Kinetoplastea</taxon>
        <taxon>Metakinetoplastina</taxon>
        <taxon>Trypanosomatida</taxon>
        <taxon>Trypanosomatidae</taxon>
        <taxon>Trypanosoma</taxon>
    </lineage>
</organism>
<dbReference type="InterPro" id="IPR013955">
    <property type="entry name" value="Rep_factor-A_C"/>
</dbReference>
<dbReference type="GeneID" id="39981164"/>
<feature type="domain" description="Replication factor A C-terminal" evidence="1">
    <location>
        <begin position="447"/>
        <end position="530"/>
    </location>
</feature>
<evidence type="ECO:0000259" key="1">
    <source>
        <dbReference type="Pfam" id="PF08646"/>
    </source>
</evidence>
<evidence type="ECO:0000313" key="2">
    <source>
        <dbReference type="EMBL" id="ORC93826.1"/>
    </source>
</evidence>
<sequence>MDSLTQGFCASALMGSIPNGGEESWSSLWPSPTLQVVDIQRYPKVITQPSVISRFYVALSDSASLIWLIAPPGSEMEELIHTFQIEVGSCITLKAYTVISAKNGLNVLVPISISYSDTVLSLLGNPVFDPSLFELSSAALTKQRNVLKMETLQTTRDYTTLSLREILEVRGESLRDYAIVVRIIWKGKNRSLASGNLIDRFIFNSVGVDKNGDSILMSFIGSSALYETLSLENCVHAVGGSLFFGDNEKKMLRLQFDERFSSVVNNIEMEDVIPKYPFQMFGTRTVQDVVKHGNVGDVVSVEGFVIKVSPGTLVHTKRGQVERSGIMLCDSSTPSSSSCVIEITLWEDISRSVKPAVGERWCFCEFVVSGFMQRISLSSRSMSIAFKMQKEVGPKRLELCQEVKKQEETETCSHSAERDSVQVVLALEEASDTLPVLAKVQRVILPITYSACRGCTRQVSSGDVRCAVCGESERVERYLVRLELSDGIRVVYAVGFAQIGETLFGMDAATMLMRQQESPAFVHTLVRELVGIPLLFWLLHSSDGLLHVVKCKYISMAHSTAIVLGAVTQLMLMN</sequence>
<dbReference type="OrthoDB" id="271963at2759"/>
<dbReference type="STRING" id="67003.A0A1X0PA76"/>
<evidence type="ECO:0000313" key="3">
    <source>
        <dbReference type="Proteomes" id="UP000192257"/>
    </source>
</evidence>
<dbReference type="Gene3D" id="2.40.50.140">
    <property type="entry name" value="Nucleic acid-binding proteins"/>
    <property type="match status" value="2"/>
</dbReference>
<name>A0A1X0PA76_9TRYP</name>
<dbReference type="RefSeq" id="XP_028887892.1">
    <property type="nucleotide sequence ID" value="XM_029021384.1"/>
</dbReference>
<dbReference type="AlphaFoldDB" id="A0A1X0PA76"/>
<reference evidence="2 3" key="1">
    <citation type="submission" date="2017-03" db="EMBL/GenBank/DDBJ databases">
        <title>An alternative strategy for trypanosome survival in the mammalian bloodstream revealed through genome and transcriptome analysis of the ubiquitous bovine parasite Trypanosoma (Megatrypanum) theileri.</title>
        <authorList>
            <person name="Kelly S."/>
            <person name="Ivens A."/>
            <person name="Mott A."/>
            <person name="O'Neill E."/>
            <person name="Emms D."/>
            <person name="Macleod O."/>
            <person name="Voorheis P."/>
            <person name="Matthews J."/>
            <person name="Matthews K."/>
            <person name="Carrington M."/>
        </authorList>
    </citation>
    <scope>NUCLEOTIDE SEQUENCE [LARGE SCALE GENOMIC DNA]</scope>
    <source>
        <strain evidence="2">Edinburgh</strain>
    </source>
</reference>
<dbReference type="SUPFAM" id="SSF50249">
    <property type="entry name" value="Nucleic acid-binding proteins"/>
    <property type="match status" value="1"/>
</dbReference>
<dbReference type="Pfam" id="PF08646">
    <property type="entry name" value="Rep_fac-A_C"/>
    <property type="match status" value="1"/>
</dbReference>
<gene>
    <name evidence="2" type="ORF">TM35_000017030</name>
</gene>
<dbReference type="VEuPathDB" id="TriTrypDB:TM35_000017030"/>